<gene>
    <name evidence="2" type="ORF">LHA_2583</name>
</gene>
<dbReference type="AlphaFoldDB" id="A0A0A8UXX9"/>
<evidence type="ECO:0000313" key="2">
    <source>
        <dbReference type="EMBL" id="CEK11589.1"/>
    </source>
</evidence>
<dbReference type="HOGENOM" id="CLU_2046744_0_0_6"/>
<name>A0A0A8UXX9_LEGHA</name>
<dbReference type="RefSeq" id="WP_045106761.1">
    <property type="nucleotide sequence ID" value="NZ_LN681225.1"/>
</dbReference>
<organism evidence="2 3">
    <name type="scientific">Legionella hackeliae</name>
    <dbReference type="NCBI Taxonomy" id="449"/>
    <lineage>
        <taxon>Bacteria</taxon>
        <taxon>Pseudomonadati</taxon>
        <taxon>Pseudomonadota</taxon>
        <taxon>Gammaproteobacteria</taxon>
        <taxon>Legionellales</taxon>
        <taxon>Legionellaceae</taxon>
        <taxon>Legionella</taxon>
    </lineage>
</organism>
<protein>
    <recommendedName>
        <fullName evidence="1">SH2 domain-containing protein</fullName>
    </recommendedName>
</protein>
<feature type="domain" description="SH2" evidence="1">
    <location>
        <begin position="13"/>
        <end position="75"/>
    </location>
</feature>
<dbReference type="Gene3D" id="3.30.505.10">
    <property type="entry name" value="SH2 domain"/>
    <property type="match status" value="1"/>
</dbReference>
<dbReference type="CDD" id="cd00173">
    <property type="entry name" value="SH2"/>
    <property type="match status" value="1"/>
</dbReference>
<accession>A0A0A8UXX9</accession>
<dbReference type="SUPFAM" id="SSF55550">
    <property type="entry name" value="SH2 domain"/>
    <property type="match status" value="1"/>
</dbReference>
<dbReference type="InterPro" id="IPR036860">
    <property type="entry name" value="SH2_dom_sf"/>
</dbReference>
<evidence type="ECO:0000259" key="1">
    <source>
        <dbReference type="Pfam" id="PF00017"/>
    </source>
</evidence>
<dbReference type="EMBL" id="LN681225">
    <property type="protein sequence ID" value="CEK11589.1"/>
    <property type="molecule type" value="Genomic_DNA"/>
</dbReference>
<reference evidence="3" key="1">
    <citation type="submission" date="2014-09" db="EMBL/GenBank/DDBJ databases">
        <authorList>
            <person name="Gomez-Valero L."/>
        </authorList>
    </citation>
    <scope>NUCLEOTIDE SEQUENCE [LARGE SCALE GENOMIC DNA]</scope>
    <source>
        <strain evidence="3">ATCC35250</strain>
    </source>
</reference>
<dbReference type="KEGG" id="lha:LHA_2583"/>
<evidence type="ECO:0000313" key="3">
    <source>
        <dbReference type="Proteomes" id="UP000032803"/>
    </source>
</evidence>
<sequence>MQEYYKVKALDSFNDKITKQNAEIELKDKPLGAYLIRESSLNLKKQGDDKGYYFAISFVDKAQKVNHRLIYVPHDEQALTHSALFRPVPIVDSCAVVVVNINEYLKENSHQFKTPLVTDP</sequence>
<keyword evidence="3" id="KW-1185">Reference proteome</keyword>
<dbReference type="Pfam" id="PF00017">
    <property type="entry name" value="SH2"/>
    <property type="match status" value="1"/>
</dbReference>
<proteinExistence type="predicted"/>
<dbReference type="Proteomes" id="UP000032803">
    <property type="component" value="Chromosome I"/>
</dbReference>
<dbReference type="InterPro" id="IPR000980">
    <property type="entry name" value="SH2"/>
</dbReference>
<dbReference type="PATRIC" id="fig|449.7.peg.1030"/>